<comment type="cofactor">
    <cofactor evidence="4">
        <name>Zn(2+)</name>
        <dbReference type="ChEBI" id="CHEBI:29105"/>
    </cofactor>
</comment>
<feature type="binding site" evidence="14">
    <location>
        <position position="178"/>
    </location>
    <ligand>
        <name>substrate</name>
    </ligand>
</feature>
<evidence type="ECO:0000313" key="15">
    <source>
        <dbReference type="EMBL" id="RAJ22268.1"/>
    </source>
</evidence>
<comment type="cofactor">
    <cofactor evidence="5">
        <name>Fe(2+)</name>
        <dbReference type="ChEBI" id="CHEBI:29033"/>
    </cofactor>
</comment>
<dbReference type="CDD" id="cd00429">
    <property type="entry name" value="RPE"/>
    <property type="match status" value="1"/>
</dbReference>
<evidence type="ECO:0000256" key="1">
    <source>
        <dbReference type="ARBA" id="ARBA00001782"/>
    </source>
</evidence>
<evidence type="ECO:0000256" key="11">
    <source>
        <dbReference type="PIRNR" id="PIRNR001461"/>
    </source>
</evidence>
<keyword evidence="16" id="KW-1185">Reference proteome</keyword>
<dbReference type="NCBIfam" id="NF004076">
    <property type="entry name" value="PRK05581.1-4"/>
    <property type="match status" value="1"/>
</dbReference>
<feature type="binding site" evidence="10 13">
    <location>
        <position position="67"/>
    </location>
    <ligand>
        <name>a divalent metal cation</name>
        <dbReference type="ChEBI" id="CHEBI:60240"/>
    </ligand>
</feature>
<feature type="binding site" evidence="10 13">
    <location>
        <position position="176"/>
    </location>
    <ligand>
        <name>a divalent metal cation</name>
        <dbReference type="ChEBI" id="CHEBI:60240"/>
    </ligand>
</feature>
<comment type="cofactor">
    <cofactor evidence="3">
        <name>Co(2+)</name>
        <dbReference type="ChEBI" id="CHEBI:48828"/>
    </cofactor>
</comment>
<evidence type="ECO:0000256" key="5">
    <source>
        <dbReference type="ARBA" id="ARBA00001954"/>
    </source>
</evidence>
<keyword evidence="9 10" id="KW-0413">Isomerase</keyword>
<dbReference type="PIRSF" id="PIRSF001461">
    <property type="entry name" value="RPE"/>
    <property type="match status" value="1"/>
</dbReference>
<comment type="catalytic activity">
    <reaction evidence="1 10 11">
        <text>D-ribulose 5-phosphate = D-xylulose 5-phosphate</text>
        <dbReference type="Rhea" id="RHEA:13677"/>
        <dbReference type="ChEBI" id="CHEBI:57737"/>
        <dbReference type="ChEBI" id="CHEBI:58121"/>
        <dbReference type="EC" id="5.1.3.1"/>
    </reaction>
</comment>
<organism evidence="15 16">
    <name type="scientific">Gelidibacter algens</name>
    <dbReference type="NCBI Taxonomy" id="49280"/>
    <lineage>
        <taxon>Bacteria</taxon>
        <taxon>Pseudomonadati</taxon>
        <taxon>Bacteroidota</taxon>
        <taxon>Flavobacteriia</taxon>
        <taxon>Flavobacteriales</taxon>
        <taxon>Flavobacteriaceae</taxon>
        <taxon>Gelidibacter</taxon>
    </lineage>
</organism>
<dbReference type="InterPro" id="IPR011060">
    <property type="entry name" value="RibuloseP-bd_barrel"/>
</dbReference>
<comment type="function">
    <text evidence="10">Catalyzes the reversible epimerization of D-ribulose 5-phosphate to D-xylulose 5-phosphate.</text>
</comment>
<dbReference type="GO" id="GO:0046872">
    <property type="term" value="F:metal ion binding"/>
    <property type="evidence" value="ECO:0007669"/>
    <property type="project" value="UniProtKB-UniRule"/>
</dbReference>
<dbReference type="RefSeq" id="WP_066433748.1">
    <property type="nucleotide sequence ID" value="NZ_LZRN01000016.1"/>
</dbReference>
<keyword evidence="13" id="KW-0170">Cobalt</keyword>
<gene>
    <name evidence="10" type="primary">rpe</name>
    <name evidence="15" type="ORF">LX77_02579</name>
</gene>
<evidence type="ECO:0000256" key="2">
    <source>
        <dbReference type="ARBA" id="ARBA00001936"/>
    </source>
</evidence>
<proteinExistence type="inferred from homology"/>
<dbReference type="SUPFAM" id="SSF51366">
    <property type="entry name" value="Ribulose-phoshate binding barrel"/>
    <property type="match status" value="1"/>
</dbReference>
<keyword evidence="13" id="KW-0464">Manganese</keyword>
<comment type="caution">
    <text evidence="15">The sequence shown here is derived from an EMBL/GenBank/DDBJ whole genome shotgun (WGS) entry which is preliminary data.</text>
</comment>
<dbReference type="GO" id="GO:0006098">
    <property type="term" value="P:pentose-phosphate shunt"/>
    <property type="evidence" value="ECO:0007669"/>
    <property type="project" value="UniProtKB-UniRule"/>
</dbReference>
<feature type="binding site" evidence="10 13">
    <location>
        <position position="36"/>
    </location>
    <ligand>
        <name>a divalent metal cation</name>
        <dbReference type="ChEBI" id="CHEBI:60240"/>
    </ligand>
</feature>
<dbReference type="PANTHER" id="PTHR11749">
    <property type="entry name" value="RIBULOSE-5-PHOSPHATE-3-EPIMERASE"/>
    <property type="match status" value="1"/>
</dbReference>
<feature type="binding site" evidence="10 14">
    <location>
        <begin position="143"/>
        <end position="146"/>
    </location>
    <ligand>
        <name>substrate</name>
    </ligand>
</feature>
<dbReference type="EC" id="5.1.3.1" evidence="7 10"/>
<evidence type="ECO:0000256" key="13">
    <source>
        <dbReference type="PIRSR" id="PIRSR001461-2"/>
    </source>
</evidence>
<protein>
    <recommendedName>
        <fullName evidence="7 10">Ribulose-phosphate 3-epimerase</fullName>
        <ecNumber evidence="7 10">5.1.3.1</ecNumber>
    </recommendedName>
</protein>
<comment type="similarity">
    <text evidence="6 10 11">Belongs to the ribulose-phosphate 3-epimerase family.</text>
</comment>
<evidence type="ECO:0000256" key="4">
    <source>
        <dbReference type="ARBA" id="ARBA00001947"/>
    </source>
</evidence>
<dbReference type="EMBL" id="QLLQ01000010">
    <property type="protein sequence ID" value="RAJ22268.1"/>
    <property type="molecule type" value="Genomic_DNA"/>
</dbReference>
<accession>A0A1A7R235</accession>
<dbReference type="Gene3D" id="3.20.20.70">
    <property type="entry name" value="Aldolase class I"/>
    <property type="match status" value="1"/>
</dbReference>
<comment type="cofactor">
    <cofactor evidence="10 13">
        <name>a divalent metal cation</name>
        <dbReference type="ChEBI" id="CHEBI:60240"/>
    </cofactor>
    <text evidence="10 13">Binds 1 divalent metal cation per subunit.</text>
</comment>
<evidence type="ECO:0000256" key="14">
    <source>
        <dbReference type="PIRSR" id="PIRSR001461-3"/>
    </source>
</evidence>
<evidence type="ECO:0000256" key="10">
    <source>
        <dbReference type="HAMAP-Rule" id="MF_02227"/>
    </source>
</evidence>
<dbReference type="PROSITE" id="PS01085">
    <property type="entry name" value="RIBUL_P_3_EPIMER_1"/>
    <property type="match status" value="1"/>
</dbReference>
<keyword evidence="10 11" id="KW-0119">Carbohydrate metabolism</keyword>
<dbReference type="HAMAP" id="MF_02227">
    <property type="entry name" value="RPE"/>
    <property type="match status" value="1"/>
</dbReference>
<evidence type="ECO:0000256" key="9">
    <source>
        <dbReference type="ARBA" id="ARBA00023235"/>
    </source>
</evidence>
<comment type="cofactor">
    <cofactor evidence="2">
        <name>Mn(2+)</name>
        <dbReference type="ChEBI" id="CHEBI:29035"/>
    </cofactor>
</comment>
<keyword evidence="8 10" id="KW-0479">Metal-binding</keyword>
<dbReference type="InterPro" id="IPR013785">
    <property type="entry name" value="Aldolase_TIM"/>
</dbReference>
<evidence type="ECO:0000256" key="12">
    <source>
        <dbReference type="PIRSR" id="PIRSR001461-1"/>
    </source>
</evidence>
<dbReference type="OrthoDB" id="1645589at2"/>
<dbReference type="InterPro" id="IPR000056">
    <property type="entry name" value="Ribul_P_3_epim-like"/>
</dbReference>
<dbReference type="AlphaFoldDB" id="A0A1A7R235"/>
<reference evidence="15 16" key="1">
    <citation type="submission" date="2018-06" db="EMBL/GenBank/DDBJ databases">
        <title>Genomic Encyclopedia of Archaeal and Bacterial Type Strains, Phase II (KMG-II): from individual species to whole genera.</title>
        <authorList>
            <person name="Goeker M."/>
        </authorList>
    </citation>
    <scope>NUCLEOTIDE SEQUENCE [LARGE SCALE GENOMIC DNA]</scope>
    <source>
        <strain evidence="15 16">DSM 12408</strain>
    </source>
</reference>
<dbReference type="Pfam" id="PF00834">
    <property type="entry name" value="Ribul_P_3_epim"/>
    <property type="match status" value="1"/>
</dbReference>
<feature type="binding site" evidence="10 13">
    <location>
        <position position="34"/>
    </location>
    <ligand>
        <name>a divalent metal cation</name>
        <dbReference type="ChEBI" id="CHEBI:60240"/>
    </ligand>
</feature>
<evidence type="ECO:0000256" key="6">
    <source>
        <dbReference type="ARBA" id="ARBA00009541"/>
    </source>
</evidence>
<evidence type="ECO:0000256" key="3">
    <source>
        <dbReference type="ARBA" id="ARBA00001941"/>
    </source>
</evidence>
<sequence>MSSKLIAPSMLAADFGNLQRDVEMVNNSDADWFHIDVMDGHFVPNISYGMPVIAAIKKHATKPLDVHLMIEKPERFIEEFAKVGADIITVHYESTVHLHRTLRQIKDAGCKAGVVLNITTPLVVLEDILPECYMVLLMSINPGFGGQKFEEVTYKRIKNLRKMIDEQGLDTRIEVDGGVTDQNIQKLVAAGADAFVAGSHVFKSDNPTATIKTLRDLANSKMI</sequence>
<dbReference type="NCBIfam" id="TIGR01163">
    <property type="entry name" value="rpe"/>
    <property type="match status" value="1"/>
</dbReference>
<dbReference type="Proteomes" id="UP000248987">
    <property type="component" value="Unassembled WGS sequence"/>
</dbReference>
<dbReference type="GO" id="GO:0019323">
    <property type="term" value="P:pentose catabolic process"/>
    <property type="evidence" value="ECO:0007669"/>
    <property type="project" value="UniProtKB-UniRule"/>
</dbReference>
<keyword evidence="13" id="KW-0862">Zinc</keyword>
<dbReference type="STRING" id="49280.A9996_09540"/>
<dbReference type="GO" id="GO:0005737">
    <property type="term" value="C:cytoplasm"/>
    <property type="evidence" value="ECO:0007669"/>
    <property type="project" value="UniProtKB-ARBA"/>
</dbReference>
<evidence type="ECO:0000256" key="7">
    <source>
        <dbReference type="ARBA" id="ARBA00013188"/>
    </source>
</evidence>
<evidence type="ECO:0000313" key="16">
    <source>
        <dbReference type="Proteomes" id="UP000248987"/>
    </source>
</evidence>
<feature type="active site" description="Proton acceptor" evidence="10 12">
    <location>
        <position position="36"/>
    </location>
</feature>
<dbReference type="InterPro" id="IPR026019">
    <property type="entry name" value="Ribul_P_3_epim"/>
</dbReference>
<feature type="binding site" evidence="10 14">
    <location>
        <position position="9"/>
    </location>
    <ligand>
        <name>substrate</name>
    </ligand>
</feature>
<comment type="pathway">
    <text evidence="10">Carbohydrate degradation.</text>
</comment>
<feature type="binding site" evidence="10 14">
    <location>
        <begin position="198"/>
        <end position="199"/>
    </location>
    <ligand>
        <name>substrate</name>
    </ligand>
</feature>
<feature type="active site" description="Proton donor" evidence="10 12">
    <location>
        <position position="176"/>
    </location>
</feature>
<dbReference type="FunFam" id="3.20.20.70:FF:000004">
    <property type="entry name" value="Ribulose-phosphate 3-epimerase"/>
    <property type="match status" value="1"/>
</dbReference>
<feature type="binding site" evidence="10 14">
    <location>
        <position position="67"/>
    </location>
    <ligand>
        <name>substrate</name>
    </ligand>
</feature>
<dbReference type="GO" id="GO:0004750">
    <property type="term" value="F:D-ribulose-phosphate 3-epimerase activity"/>
    <property type="evidence" value="ECO:0007669"/>
    <property type="project" value="UniProtKB-UniRule"/>
</dbReference>
<feature type="binding site" evidence="10">
    <location>
        <begin position="176"/>
        <end position="178"/>
    </location>
    <ligand>
        <name>substrate</name>
    </ligand>
</feature>
<evidence type="ECO:0000256" key="8">
    <source>
        <dbReference type="ARBA" id="ARBA00022723"/>
    </source>
</evidence>
<name>A0A1A7R235_9FLAO</name>